<dbReference type="HOGENOM" id="CLU_037612_5_6_3"/>
<dbReference type="EMBL" id="CP000839">
    <property type="protein sequence ID" value="ABW32042.1"/>
    <property type="molecule type" value="Genomic_DNA"/>
</dbReference>
<feature type="domain" description="CobQ/CobB/MinD/ParA nucleotide binding" evidence="1">
    <location>
        <begin position="4"/>
        <end position="173"/>
    </location>
</feature>
<dbReference type="Proteomes" id="UP000000268">
    <property type="component" value="Plasmid pREB2"/>
</dbReference>
<evidence type="ECO:0000259" key="1">
    <source>
        <dbReference type="Pfam" id="PF01656"/>
    </source>
</evidence>
<keyword evidence="3" id="KW-1185">Reference proteome</keyword>
<dbReference type="PANTHER" id="PTHR13696:SF96">
    <property type="entry name" value="COBQ_COBB_MIND_PARA NUCLEOTIDE BINDING DOMAIN-CONTAINING PROTEIN"/>
    <property type="match status" value="1"/>
</dbReference>
<keyword evidence="2" id="KW-0614">Plasmid</keyword>
<dbReference type="InterPro" id="IPR050678">
    <property type="entry name" value="DNA_Partitioning_ATPase"/>
</dbReference>
<organism evidence="2 3">
    <name type="scientific">Acaryochloris marina (strain MBIC 11017)</name>
    <dbReference type="NCBI Taxonomy" id="329726"/>
    <lineage>
        <taxon>Bacteria</taxon>
        <taxon>Bacillati</taxon>
        <taxon>Cyanobacteriota</taxon>
        <taxon>Cyanophyceae</taxon>
        <taxon>Acaryochloridales</taxon>
        <taxon>Acaryochloridaceae</taxon>
        <taxon>Acaryochloris</taxon>
    </lineage>
</organism>
<protein>
    <submittedName>
        <fullName evidence="2">Chromosome partitioning protein, ParA family, putative</fullName>
    </submittedName>
</protein>
<geneLocation type="plasmid" evidence="2 3">
    <name>pREB2</name>
</geneLocation>
<dbReference type="InterPro" id="IPR027417">
    <property type="entry name" value="P-loop_NTPase"/>
</dbReference>
<dbReference type="Gene3D" id="3.40.50.300">
    <property type="entry name" value="P-loop containing nucleotide triphosphate hydrolases"/>
    <property type="match status" value="1"/>
</dbReference>
<dbReference type="RefSeq" id="WP_012167190.1">
    <property type="nucleotide sequence ID" value="NC_009927.1"/>
</dbReference>
<proteinExistence type="predicted"/>
<dbReference type="AlphaFoldDB" id="A8ZLL5"/>
<dbReference type="CDD" id="cd02042">
    <property type="entry name" value="ParAB_family"/>
    <property type="match status" value="1"/>
</dbReference>
<sequence length="202" mass="22055">MKVIAVSGFKGGVGKSVSAIHVAKFFGTKGKTLLIDSDPNRSCLRWYERSPIEHPFKVVNEKGAVSFIPGNDFLVLDTPARPSSDELKEISQGADITLLPTIPDAFSLQAMLSMIPMLHQESVYRCLLTVCPPPPSKEATSVRDCLIEAKIPLLKAQIRRAAGFTKAIAQGVTVADLTGRDRMAWRDYQSIGTEVEEILNAN</sequence>
<reference evidence="2 3" key="1">
    <citation type="journal article" date="2008" name="Proc. Natl. Acad. Sci. U.S.A.">
        <title>Niche adaptation and genome expansion in the chlorophyll d-producing cyanobacterium Acaryochloris marina.</title>
        <authorList>
            <person name="Swingley W.D."/>
            <person name="Chen M."/>
            <person name="Cheung P.C."/>
            <person name="Conrad A.L."/>
            <person name="Dejesa L.C."/>
            <person name="Hao J."/>
            <person name="Honchak B.M."/>
            <person name="Karbach L.E."/>
            <person name="Kurdoglu A."/>
            <person name="Lahiri S."/>
            <person name="Mastrian S.D."/>
            <person name="Miyashita H."/>
            <person name="Page L."/>
            <person name="Ramakrishna P."/>
            <person name="Satoh S."/>
            <person name="Sattley W.M."/>
            <person name="Shimada Y."/>
            <person name="Taylor H.L."/>
            <person name="Tomo T."/>
            <person name="Tsuchiya T."/>
            <person name="Wang Z.T."/>
            <person name="Raymond J."/>
            <person name="Mimuro M."/>
            <person name="Blankenship R.E."/>
            <person name="Touchman J.W."/>
        </authorList>
    </citation>
    <scope>NUCLEOTIDE SEQUENCE [LARGE SCALE GENOMIC DNA]</scope>
    <source>
        <strain evidence="3">MBIC 11017</strain>
        <plasmid evidence="3">Plasmid pREB2</plasmid>
    </source>
</reference>
<evidence type="ECO:0000313" key="3">
    <source>
        <dbReference type="Proteomes" id="UP000000268"/>
    </source>
</evidence>
<dbReference type="KEGG" id="amr:AM1_B0323"/>
<dbReference type="PANTHER" id="PTHR13696">
    <property type="entry name" value="P-LOOP CONTAINING NUCLEOSIDE TRIPHOSPHATE HYDROLASE"/>
    <property type="match status" value="1"/>
</dbReference>
<gene>
    <name evidence="2" type="ordered locus">AM1_B0323</name>
</gene>
<dbReference type="Pfam" id="PF01656">
    <property type="entry name" value="CbiA"/>
    <property type="match status" value="1"/>
</dbReference>
<evidence type="ECO:0000313" key="2">
    <source>
        <dbReference type="EMBL" id="ABW32042.1"/>
    </source>
</evidence>
<dbReference type="SUPFAM" id="SSF52540">
    <property type="entry name" value="P-loop containing nucleoside triphosphate hydrolases"/>
    <property type="match status" value="1"/>
</dbReference>
<dbReference type="OrthoDB" id="9804460at2"/>
<dbReference type="InterPro" id="IPR002586">
    <property type="entry name" value="CobQ/CobB/MinD/ParA_Nub-bd_dom"/>
</dbReference>
<accession>A8ZLL5</accession>
<name>A8ZLL5_ACAM1</name>